<sequence>MTEEHTHISDEMWKKYAQGTLSTKEEEKLYTHVGCCTYCAERFANIVETDFFAEPPSYLYDEIVERSRKVDVQAAATVRKTSKKMKILFYSLKVGFAVAASIFLLTMTTTLEQNPFEFSEVQQQENKPSITKKINDNSYKFTGYLQDATNRLLEFKIKEDK</sequence>
<keyword evidence="3" id="KW-1185">Reference proteome</keyword>
<dbReference type="EMBL" id="JBBMEX010000001">
    <property type="protein sequence ID" value="MEQ2556369.1"/>
    <property type="molecule type" value="Genomic_DNA"/>
</dbReference>
<proteinExistence type="predicted"/>
<keyword evidence="1" id="KW-0812">Transmembrane</keyword>
<protein>
    <recommendedName>
        <fullName evidence="4">Zinc-finger domain-containing protein</fullName>
    </recommendedName>
</protein>
<evidence type="ECO:0008006" key="4">
    <source>
        <dbReference type="Google" id="ProtNLM"/>
    </source>
</evidence>
<evidence type="ECO:0000256" key="1">
    <source>
        <dbReference type="SAM" id="Phobius"/>
    </source>
</evidence>
<keyword evidence="1" id="KW-0472">Membrane</keyword>
<evidence type="ECO:0000313" key="3">
    <source>
        <dbReference type="Proteomes" id="UP001454489"/>
    </source>
</evidence>
<dbReference type="RefSeq" id="WP_353529345.1">
    <property type="nucleotide sequence ID" value="NZ_JBBMEX010000001.1"/>
</dbReference>
<gene>
    <name evidence="2" type="ORF">WMO43_00545</name>
</gene>
<feature type="transmembrane region" description="Helical" evidence="1">
    <location>
        <begin position="87"/>
        <end position="107"/>
    </location>
</feature>
<dbReference type="Proteomes" id="UP001454489">
    <property type="component" value="Unassembled WGS sequence"/>
</dbReference>
<name>A0ABV1H9H6_9FIRM</name>
<reference evidence="2 3" key="1">
    <citation type="submission" date="2024-03" db="EMBL/GenBank/DDBJ databases">
        <title>Human intestinal bacterial collection.</title>
        <authorList>
            <person name="Pauvert C."/>
            <person name="Hitch T.C.A."/>
            <person name="Clavel T."/>
        </authorList>
    </citation>
    <scope>NUCLEOTIDE SEQUENCE [LARGE SCALE GENOMIC DNA]</scope>
    <source>
        <strain evidence="2 3">CLA-AA-H185</strain>
    </source>
</reference>
<evidence type="ECO:0000313" key="2">
    <source>
        <dbReference type="EMBL" id="MEQ2556369.1"/>
    </source>
</evidence>
<comment type="caution">
    <text evidence="2">The sequence shown here is derived from an EMBL/GenBank/DDBJ whole genome shotgun (WGS) entry which is preliminary data.</text>
</comment>
<accession>A0ABV1H9H6</accession>
<keyword evidence="1" id="KW-1133">Transmembrane helix</keyword>
<organism evidence="2 3">
    <name type="scientific">Maccoyibacter intestinihominis</name>
    <dbReference type="NCBI Taxonomy" id="3133499"/>
    <lineage>
        <taxon>Bacteria</taxon>
        <taxon>Bacillati</taxon>
        <taxon>Bacillota</taxon>
        <taxon>Clostridia</taxon>
        <taxon>Lachnospirales</taxon>
        <taxon>Lachnospiraceae</taxon>
        <taxon>Maccoyibacter</taxon>
    </lineage>
</organism>